<dbReference type="EMBL" id="KB007942">
    <property type="protein sequence ID" value="ELR18818.1"/>
    <property type="molecule type" value="Genomic_DNA"/>
</dbReference>
<dbReference type="InterPro" id="IPR000210">
    <property type="entry name" value="BTB/POZ_dom"/>
</dbReference>
<sequence length="544" mass="59822">MDQRQSQAPIVVVGTAGLDGQVAAAIEHAARRLSSEEEREQVLGIKDLWSLSCDDPQFAIAIGQCGPLLDRLLELCSLASCPSYTPSPSLPPGPSWKLVILALHCLWNLAAYEENKPTVVLHGGVEVVLSLFNRARAVKDKYRDEVFLCCSAILQNVSESHYRSGARNQLQEAKALDLVASFIEPENWAEATEKTSIWNSWLGLQPFVPLLSLTSGNGDNVDRDMLSAVGFAALCLEKFSGAKRYRKKLWHDLALNGGIQPLKSLLRSSLLSGRLERVRTAVAAVFRNLDIDTSDVGVAIDPSSYETDLSHIFDRKDSFADCVIVFPQVGTGSRATPEREIYCHRAVLAARCKVFAVQLSRWDRSGQADEQPREQNSSGPSTGAPPAGPSRIIVSEFDYPTMKRVLEYIYTDRPALDWLCAVDVLRAADIYGLDRLKQMCEDLIVQGLDLENVGYLLELADFHNASQLGRACVEFLCRRHAGNFAAIEASPQFEALLQNYPAWREQIEGACRTFTSARHPGDKPSSAAAITTACAGPDPMRIET</sequence>
<reference evidence="7 8" key="1">
    <citation type="journal article" date="2013" name="Genome Biol.">
        <title>Genome of Acanthamoeba castellanii highlights extensive lateral gene transfer and early evolution of tyrosine kinase signaling.</title>
        <authorList>
            <person name="Clarke M."/>
            <person name="Lohan A.J."/>
            <person name="Liu B."/>
            <person name="Lagkouvardos I."/>
            <person name="Roy S."/>
            <person name="Zafar N."/>
            <person name="Bertelli C."/>
            <person name="Schilde C."/>
            <person name="Kianianmomeni A."/>
            <person name="Burglin T.R."/>
            <person name="Frech C."/>
            <person name="Turcotte B."/>
            <person name="Kopec K.O."/>
            <person name="Synnott J.M."/>
            <person name="Choo C."/>
            <person name="Paponov I."/>
            <person name="Finkler A."/>
            <person name="Soon Heng Tan C."/>
            <person name="Hutchins A.P."/>
            <person name="Weinmeier T."/>
            <person name="Rattei T."/>
            <person name="Chu J.S."/>
            <person name="Gimenez G."/>
            <person name="Irimia M."/>
            <person name="Rigden D.J."/>
            <person name="Fitzpatrick D.A."/>
            <person name="Lorenzo-Morales J."/>
            <person name="Bateman A."/>
            <person name="Chiu C.H."/>
            <person name="Tang P."/>
            <person name="Hegemann P."/>
            <person name="Fromm H."/>
            <person name="Raoult D."/>
            <person name="Greub G."/>
            <person name="Miranda-Saavedra D."/>
            <person name="Chen N."/>
            <person name="Nash P."/>
            <person name="Ginger M.L."/>
            <person name="Horn M."/>
            <person name="Schaap P."/>
            <person name="Caler L."/>
            <person name="Loftus B."/>
        </authorList>
    </citation>
    <scope>NUCLEOTIDE SEQUENCE [LARGE SCALE GENOMIC DNA]</scope>
    <source>
        <strain evidence="7 8">Neff</strain>
    </source>
</reference>
<protein>
    <submittedName>
        <fullName evidence="7">BTB/POZ domain containing protein</fullName>
    </submittedName>
</protein>
<dbReference type="Pfam" id="PF00651">
    <property type="entry name" value="BTB"/>
    <property type="match status" value="1"/>
</dbReference>
<dbReference type="SUPFAM" id="SSF48371">
    <property type="entry name" value="ARM repeat"/>
    <property type="match status" value="1"/>
</dbReference>
<accession>L8H228</accession>
<keyword evidence="8" id="KW-1185">Reference proteome</keyword>
<dbReference type="VEuPathDB" id="AmoebaDB:ACA1_151310"/>
<dbReference type="PANTHER" id="PTHR24413">
    <property type="entry name" value="SPECKLE-TYPE POZ PROTEIN"/>
    <property type="match status" value="1"/>
</dbReference>
<comment type="similarity">
    <text evidence="2">Belongs to the Tdpoz family.</text>
</comment>
<evidence type="ECO:0000259" key="6">
    <source>
        <dbReference type="PROSITE" id="PS50097"/>
    </source>
</evidence>
<evidence type="ECO:0000256" key="2">
    <source>
        <dbReference type="ARBA" id="ARBA00010846"/>
    </source>
</evidence>
<organism evidence="7 8">
    <name type="scientific">Acanthamoeba castellanii (strain ATCC 30010 / Neff)</name>
    <dbReference type="NCBI Taxonomy" id="1257118"/>
    <lineage>
        <taxon>Eukaryota</taxon>
        <taxon>Amoebozoa</taxon>
        <taxon>Discosea</taxon>
        <taxon>Longamoebia</taxon>
        <taxon>Centramoebida</taxon>
        <taxon>Acanthamoebidae</taxon>
        <taxon>Acanthamoeba</taxon>
    </lineage>
</organism>
<evidence type="ECO:0000256" key="5">
    <source>
        <dbReference type="SAM" id="MobiDB-lite"/>
    </source>
</evidence>
<evidence type="ECO:0000313" key="7">
    <source>
        <dbReference type="EMBL" id="ELR18818.1"/>
    </source>
</evidence>
<feature type="domain" description="BTB" evidence="6">
    <location>
        <begin position="320"/>
        <end position="418"/>
    </location>
</feature>
<dbReference type="InterPro" id="IPR011989">
    <property type="entry name" value="ARM-like"/>
</dbReference>
<dbReference type="KEGG" id="acan:ACA1_151310"/>
<proteinExistence type="inferred from homology"/>
<evidence type="ECO:0000256" key="3">
    <source>
        <dbReference type="ARBA" id="ARBA00022786"/>
    </source>
</evidence>
<dbReference type="PROSITE" id="PS50097">
    <property type="entry name" value="BTB"/>
    <property type="match status" value="1"/>
</dbReference>
<evidence type="ECO:0000256" key="1">
    <source>
        <dbReference type="ARBA" id="ARBA00004123"/>
    </source>
</evidence>
<dbReference type="Gene3D" id="3.30.710.10">
    <property type="entry name" value="Potassium Channel Kv1.1, Chain A"/>
    <property type="match status" value="1"/>
</dbReference>
<evidence type="ECO:0000256" key="4">
    <source>
        <dbReference type="ARBA" id="ARBA00023242"/>
    </source>
</evidence>
<gene>
    <name evidence="7" type="ORF">ACA1_151310</name>
</gene>
<dbReference type="STRING" id="1257118.L8H228"/>
<dbReference type="RefSeq" id="XP_004340874.1">
    <property type="nucleotide sequence ID" value="XM_004340826.1"/>
</dbReference>
<dbReference type="Gene3D" id="1.25.10.10">
    <property type="entry name" value="Leucine-rich Repeat Variant"/>
    <property type="match status" value="1"/>
</dbReference>
<dbReference type="GeneID" id="14919615"/>
<keyword evidence="4" id="KW-0539">Nucleus</keyword>
<dbReference type="InterPro" id="IPR016024">
    <property type="entry name" value="ARM-type_fold"/>
</dbReference>
<keyword evidence="3" id="KW-0833">Ubl conjugation pathway</keyword>
<dbReference type="Pfam" id="PF24570">
    <property type="entry name" value="BACK_BPM_SPOP"/>
    <property type="match status" value="1"/>
</dbReference>
<dbReference type="Gene3D" id="1.25.40.420">
    <property type="match status" value="1"/>
</dbReference>
<dbReference type="GO" id="GO:0005634">
    <property type="term" value="C:nucleus"/>
    <property type="evidence" value="ECO:0007669"/>
    <property type="project" value="UniProtKB-SubCell"/>
</dbReference>
<comment type="subcellular location">
    <subcellularLocation>
        <location evidence="1">Nucleus</location>
    </subcellularLocation>
</comment>
<dbReference type="AlphaFoldDB" id="L8H228"/>
<dbReference type="InterPro" id="IPR056423">
    <property type="entry name" value="BACK_BPM_SPOP"/>
</dbReference>
<dbReference type="SMART" id="SM00225">
    <property type="entry name" value="BTB"/>
    <property type="match status" value="1"/>
</dbReference>
<feature type="region of interest" description="Disordered" evidence="5">
    <location>
        <begin position="365"/>
        <end position="390"/>
    </location>
</feature>
<dbReference type="Proteomes" id="UP000011083">
    <property type="component" value="Unassembled WGS sequence"/>
</dbReference>
<dbReference type="InterPro" id="IPR011333">
    <property type="entry name" value="SKP1/BTB/POZ_sf"/>
</dbReference>
<dbReference type="SUPFAM" id="SSF54695">
    <property type="entry name" value="POZ domain"/>
    <property type="match status" value="1"/>
</dbReference>
<dbReference type="OrthoDB" id="6359816at2759"/>
<name>L8H228_ACACF</name>
<evidence type="ECO:0000313" key="8">
    <source>
        <dbReference type="Proteomes" id="UP000011083"/>
    </source>
</evidence>